<dbReference type="InterPro" id="IPR035972">
    <property type="entry name" value="GLA-like_dom_SF"/>
</dbReference>
<dbReference type="InterPro" id="IPR058704">
    <property type="entry name" value="BGLAP-like_C"/>
</dbReference>
<accession>A0A8X8BRD8</accession>
<evidence type="ECO:0000313" key="7">
    <source>
        <dbReference type="EMBL" id="KAG2464264.1"/>
    </source>
</evidence>
<evidence type="ECO:0000259" key="6">
    <source>
        <dbReference type="PROSITE" id="PS50998"/>
    </source>
</evidence>
<comment type="caution">
    <text evidence="7">The sequence shown here is derived from an EMBL/GenBank/DDBJ whole genome shotgun (WGS) entry which is preliminary data.</text>
</comment>
<dbReference type="SUPFAM" id="SSF57630">
    <property type="entry name" value="GLA-domain"/>
    <property type="match status" value="1"/>
</dbReference>
<dbReference type="PROSITE" id="PS00011">
    <property type="entry name" value="GLA_1"/>
    <property type="match status" value="1"/>
</dbReference>
<dbReference type="InterPro" id="IPR000294">
    <property type="entry name" value="GLA_domain"/>
</dbReference>
<comment type="subcellular location">
    <subcellularLocation>
        <location evidence="1">Secreted</location>
    </subcellularLocation>
</comment>
<comment type="similarity">
    <text evidence="2">Belongs to the osteocalcin/matrix Gla protein family.</text>
</comment>
<name>A0A8X8BRD8_POLSE</name>
<keyword evidence="5" id="KW-1015">Disulfide bond</keyword>
<sequence>MLGRTVREDGIDDVRTRWRRKGGSTVLRSKPGLGWRKVLSPMRKQREKVSTPPFPAGECVPRLLNAYKKPFERQREICEDYSPCENFARFRGYNRAYQHFFGKPGQTTRNRY</sequence>
<keyword evidence="8" id="KW-1185">Reference proteome</keyword>
<feature type="non-terminal residue" evidence="7">
    <location>
        <position position="1"/>
    </location>
</feature>
<dbReference type="PROSITE" id="PS50998">
    <property type="entry name" value="GLA_2"/>
    <property type="match status" value="1"/>
</dbReference>
<protein>
    <submittedName>
        <fullName evidence="7">MGP protein</fullName>
    </submittedName>
</protein>
<evidence type="ECO:0000256" key="1">
    <source>
        <dbReference type="ARBA" id="ARBA00004613"/>
    </source>
</evidence>
<keyword evidence="4" id="KW-0964">Secreted</keyword>
<evidence type="ECO:0000256" key="5">
    <source>
        <dbReference type="ARBA" id="ARBA00023157"/>
    </source>
</evidence>
<evidence type="ECO:0000313" key="8">
    <source>
        <dbReference type="Proteomes" id="UP000886611"/>
    </source>
</evidence>
<organism evidence="7 8">
    <name type="scientific">Polypterus senegalus</name>
    <name type="common">Senegal bichir</name>
    <dbReference type="NCBI Taxonomy" id="55291"/>
    <lineage>
        <taxon>Eukaryota</taxon>
        <taxon>Metazoa</taxon>
        <taxon>Chordata</taxon>
        <taxon>Craniata</taxon>
        <taxon>Vertebrata</taxon>
        <taxon>Euteleostomi</taxon>
        <taxon>Actinopterygii</taxon>
        <taxon>Polypteriformes</taxon>
        <taxon>Polypteridae</taxon>
        <taxon>Polypterus</taxon>
    </lineage>
</organism>
<evidence type="ECO:0000256" key="3">
    <source>
        <dbReference type="ARBA" id="ARBA00022479"/>
    </source>
</evidence>
<dbReference type="AlphaFoldDB" id="A0A8X8BRD8"/>
<dbReference type="Pfam" id="PF25890">
    <property type="entry name" value="BGLAP_C"/>
    <property type="match status" value="1"/>
</dbReference>
<dbReference type="Proteomes" id="UP000886611">
    <property type="component" value="Unassembled WGS sequence"/>
</dbReference>
<dbReference type="GO" id="GO:0005509">
    <property type="term" value="F:calcium ion binding"/>
    <property type="evidence" value="ECO:0007669"/>
    <property type="project" value="InterPro"/>
</dbReference>
<gene>
    <name evidence="7" type="primary">Mgp</name>
    <name evidence="7" type="ORF">GTO96_0002667</name>
</gene>
<proteinExistence type="inferred from homology"/>
<evidence type="ECO:0000256" key="4">
    <source>
        <dbReference type="ARBA" id="ARBA00022525"/>
    </source>
</evidence>
<keyword evidence="3" id="KW-0301">Gamma-carboxyglutamic acid</keyword>
<dbReference type="EMBL" id="JAATIS010003638">
    <property type="protein sequence ID" value="KAG2464264.1"/>
    <property type="molecule type" value="Genomic_DNA"/>
</dbReference>
<reference evidence="7 8" key="1">
    <citation type="journal article" date="2021" name="Cell">
        <title>Tracing the genetic footprints of vertebrate landing in non-teleost ray-finned fishes.</title>
        <authorList>
            <person name="Bi X."/>
            <person name="Wang K."/>
            <person name="Yang L."/>
            <person name="Pan H."/>
            <person name="Jiang H."/>
            <person name="Wei Q."/>
            <person name="Fang M."/>
            <person name="Yu H."/>
            <person name="Zhu C."/>
            <person name="Cai Y."/>
            <person name="He Y."/>
            <person name="Gan X."/>
            <person name="Zeng H."/>
            <person name="Yu D."/>
            <person name="Zhu Y."/>
            <person name="Jiang H."/>
            <person name="Qiu Q."/>
            <person name="Yang H."/>
            <person name="Zhang Y.E."/>
            <person name="Wang W."/>
            <person name="Zhu M."/>
            <person name="He S."/>
            <person name="Zhang G."/>
        </authorList>
    </citation>
    <scope>NUCLEOTIDE SEQUENCE [LARGE SCALE GENOMIC DNA]</scope>
    <source>
        <strain evidence="7">Bchr_013</strain>
    </source>
</reference>
<feature type="domain" description="Gla" evidence="6">
    <location>
        <begin position="56"/>
        <end position="102"/>
    </location>
</feature>
<dbReference type="GO" id="GO:0005576">
    <property type="term" value="C:extracellular region"/>
    <property type="evidence" value="ECO:0007669"/>
    <property type="project" value="InterPro"/>
</dbReference>
<feature type="non-terminal residue" evidence="7">
    <location>
        <position position="112"/>
    </location>
</feature>
<evidence type="ECO:0000256" key="2">
    <source>
        <dbReference type="ARBA" id="ARBA00008850"/>
    </source>
</evidence>